<feature type="transmembrane region" description="Helical" evidence="7">
    <location>
        <begin position="235"/>
        <end position="252"/>
    </location>
</feature>
<dbReference type="PANTHER" id="PTHR30213:SF1">
    <property type="entry name" value="INNER MEMBRANE PROTEIN YHJD"/>
    <property type="match status" value="1"/>
</dbReference>
<feature type="compositionally biased region" description="Low complexity" evidence="6">
    <location>
        <begin position="285"/>
        <end position="294"/>
    </location>
</feature>
<gene>
    <name evidence="8" type="ORF">V1286_001229</name>
</gene>
<feature type="region of interest" description="Disordered" evidence="6">
    <location>
        <begin position="272"/>
        <end position="307"/>
    </location>
</feature>
<evidence type="ECO:0000256" key="2">
    <source>
        <dbReference type="ARBA" id="ARBA00022475"/>
    </source>
</evidence>
<protein>
    <submittedName>
        <fullName evidence="8">Membrane protein</fullName>
    </submittedName>
</protein>
<evidence type="ECO:0000256" key="1">
    <source>
        <dbReference type="ARBA" id="ARBA00004651"/>
    </source>
</evidence>
<evidence type="ECO:0000256" key="5">
    <source>
        <dbReference type="ARBA" id="ARBA00023136"/>
    </source>
</evidence>
<dbReference type="Pfam" id="PF03631">
    <property type="entry name" value="Virul_fac_BrkB"/>
    <property type="match status" value="1"/>
</dbReference>
<dbReference type="PANTHER" id="PTHR30213">
    <property type="entry name" value="INNER MEMBRANE PROTEIN YHJD"/>
    <property type="match status" value="1"/>
</dbReference>
<feature type="transmembrane region" description="Helical" evidence="7">
    <location>
        <begin position="84"/>
        <end position="106"/>
    </location>
</feature>
<feature type="transmembrane region" description="Helical" evidence="7">
    <location>
        <begin position="172"/>
        <end position="195"/>
    </location>
</feature>
<feature type="transmembrane region" description="Helical" evidence="7">
    <location>
        <begin position="133"/>
        <end position="160"/>
    </location>
</feature>
<keyword evidence="3 7" id="KW-0812">Transmembrane</keyword>
<reference evidence="8 9" key="1">
    <citation type="submission" date="2024-02" db="EMBL/GenBank/DDBJ databases">
        <title>Adaptive strategies in a cosmopolitan and abundant soil bacterium.</title>
        <authorList>
            <person name="Carini P."/>
        </authorList>
    </citation>
    <scope>NUCLEOTIDE SEQUENCE [LARGE SCALE GENOMIC DNA]</scope>
    <source>
        <strain evidence="8 9">AZCC 1608</strain>
    </source>
</reference>
<evidence type="ECO:0000256" key="7">
    <source>
        <dbReference type="SAM" id="Phobius"/>
    </source>
</evidence>
<accession>A0ABU8B5D8</accession>
<evidence type="ECO:0000313" key="9">
    <source>
        <dbReference type="Proteomes" id="UP001364224"/>
    </source>
</evidence>
<dbReference type="Proteomes" id="UP001364224">
    <property type="component" value="Unassembled WGS sequence"/>
</dbReference>
<comment type="subcellular location">
    <subcellularLocation>
        <location evidence="1">Cell membrane</location>
        <topology evidence="1">Multi-pass membrane protein</topology>
    </subcellularLocation>
</comment>
<dbReference type="InterPro" id="IPR017039">
    <property type="entry name" value="Virul_fac_BrkB"/>
</dbReference>
<feature type="transmembrane region" description="Helical" evidence="7">
    <location>
        <begin position="207"/>
        <end position="228"/>
    </location>
</feature>
<feature type="transmembrane region" description="Helical" evidence="7">
    <location>
        <begin position="25"/>
        <end position="48"/>
    </location>
</feature>
<keyword evidence="9" id="KW-1185">Reference proteome</keyword>
<dbReference type="NCBIfam" id="TIGR00765">
    <property type="entry name" value="yihY_not_rbn"/>
    <property type="match status" value="1"/>
</dbReference>
<dbReference type="EMBL" id="JAZHRV010000001">
    <property type="protein sequence ID" value="MEH2553700.1"/>
    <property type="molecule type" value="Genomic_DNA"/>
</dbReference>
<proteinExistence type="predicted"/>
<dbReference type="PIRSF" id="PIRSF035875">
    <property type="entry name" value="RNase_BN"/>
    <property type="match status" value="1"/>
</dbReference>
<keyword evidence="5 7" id="KW-0472">Membrane</keyword>
<evidence type="ECO:0000256" key="4">
    <source>
        <dbReference type="ARBA" id="ARBA00022989"/>
    </source>
</evidence>
<dbReference type="RefSeq" id="WP_334478224.1">
    <property type="nucleotide sequence ID" value="NZ_JAZHRV010000001.1"/>
</dbReference>
<evidence type="ECO:0000256" key="3">
    <source>
        <dbReference type="ARBA" id="ARBA00022692"/>
    </source>
</evidence>
<name>A0ABU8B5D8_9BRAD</name>
<keyword evidence="4 7" id="KW-1133">Transmembrane helix</keyword>
<keyword evidence="2" id="KW-1003">Cell membrane</keyword>
<evidence type="ECO:0000256" key="6">
    <source>
        <dbReference type="SAM" id="MobiDB-lite"/>
    </source>
</evidence>
<evidence type="ECO:0000313" key="8">
    <source>
        <dbReference type="EMBL" id="MEH2553700.1"/>
    </source>
</evidence>
<comment type="caution">
    <text evidence="8">The sequence shown here is derived from an EMBL/GenBank/DDBJ whole genome shotgun (WGS) entry which is preliminary data.</text>
</comment>
<sequence length="307" mass="32705">MWWAVVKEAATNWSSHKDARQGAALAYYSVFSLGPIIVIAVAVAGLLFGHDAVTSQVMSSIREMLGDTGAKAVEAMLAGASRPAAGVLATILGIGALLFAAIGVVVQLKDALNVVWDVEQSEESGLWHLARNYVLSFAAVLALGFLLLVSLLVSAGLAAAGKYAATYLPEGALHVISMLTSFVVVMALFAMMFKWLPDVSVGWRDVWLGASLTALFFEIGKAAIGFYIGKQGLESTYGAAASIVVVLIWVYYTSQIILMGAEVTHSYAKHNGSLKRRDPDEAPESLRPPSQSRLSRNREQRSPSGTG</sequence>
<organism evidence="8 9">
    <name type="scientific">Bradyrhizobium algeriense</name>
    <dbReference type="NCBI Taxonomy" id="634784"/>
    <lineage>
        <taxon>Bacteria</taxon>
        <taxon>Pseudomonadati</taxon>
        <taxon>Pseudomonadota</taxon>
        <taxon>Alphaproteobacteria</taxon>
        <taxon>Hyphomicrobiales</taxon>
        <taxon>Nitrobacteraceae</taxon>
        <taxon>Bradyrhizobium</taxon>
    </lineage>
</organism>